<comment type="caution">
    <text evidence="2">The sequence shown here is derived from an EMBL/GenBank/DDBJ whole genome shotgun (WGS) entry which is preliminary data.</text>
</comment>
<feature type="transmembrane region" description="Helical" evidence="1">
    <location>
        <begin position="106"/>
        <end position="126"/>
    </location>
</feature>
<dbReference type="EMBL" id="AOIE01000003">
    <property type="protein sequence ID" value="ELY81981.1"/>
    <property type="molecule type" value="Genomic_DNA"/>
</dbReference>
<dbReference type="Proteomes" id="UP000011593">
    <property type="component" value="Unassembled WGS sequence"/>
</dbReference>
<keyword evidence="1" id="KW-0812">Transmembrane</keyword>
<keyword evidence="3" id="KW-1185">Reference proteome</keyword>
<keyword evidence="1" id="KW-1133">Transmembrane helix</keyword>
<dbReference type="AlphaFoldDB" id="L9Z7Q7"/>
<feature type="transmembrane region" description="Helical" evidence="1">
    <location>
        <begin position="80"/>
        <end position="100"/>
    </location>
</feature>
<organism evidence="2 3">
    <name type="scientific">Natrinema pellirubrum (strain DSM 15624 / CIP 106293 / JCM 10476 / NCIMB 786 / 157)</name>
    <dbReference type="NCBI Taxonomy" id="797303"/>
    <lineage>
        <taxon>Archaea</taxon>
        <taxon>Methanobacteriati</taxon>
        <taxon>Methanobacteriota</taxon>
        <taxon>Stenosarchaea group</taxon>
        <taxon>Halobacteria</taxon>
        <taxon>Halobacteriales</taxon>
        <taxon>Natrialbaceae</taxon>
        <taxon>Natrinema</taxon>
    </lineage>
</organism>
<accession>L9Z7Q7</accession>
<evidence type="ECO:0000256" key="1">
    <source>
        <dbReference type="SAM" id="Phobius"/>
    </source>
</evidence>
<reference evidence="2 3" key="1">
    <citation type="journal article" date="2014" name="PLoS Genet.">
        <title>Phylogenetically driven sequencing of extremely halophilic archaea reveals strategies for static and dynamic osmo-response.</title>
        <authorList>
            <person name="Becker E.A."/>
            <person name="Seitzer P.M."/>
            <person name="Tritt A."/>
            <person name="Larsen D."/>
            <person name="Krusor M."/>
            <person name="Yao A.I."/>
            <person name="Wu D."/>
            <person name="Madern D."/>
            <person name="Eisen J.A."/>
            <person name="Darling A.E."/>
            <person name="Facciotti M.T."/>
        </authorList>
    </citation>
    <scope>NUCLEOTIDE SEQUENCE [LARGE SCALE GENOMIC DNA]</scope>
    <source>
        <strain evidence="2 3">DSM 15624</strain>
    </source>
</reference>
<proteinExistence type="predicted"/>
<name>L9Z7Q7_NATP1</name>
<evidence type="ECO:0000313" key="2">
    <source>
        <dbReference type="EMBL" id="ELY81981.1"/>
    </source>
</evidence>
<keyword evidence="1" id="KW-0472">Membrane</keyword>
<gene>
    <name evidence="2" type="ORF">C488_00112</name>
</gene>
<evidence type="ECO:0000313" key="3">
    <source>
        <dbReference type="Proteomes" id="UP000011593"/>
    </source>
</evidence>
<sequence>MSAEIAFVIGVTSLLFCICLGIITYLSSEIEYGLAKEFGYDVADGTIQSPNYEEYALNAYSSMVENNRDVIRANSRRFRYTLECLFLGIGYLSLSGYYFLGQLPGSIELLVGIVFTACVGIVVFYIHGEHYLVLERD</sequence>
<feature type="transmembrane region" description="Helical" evidence="1">
    <location>
        <begin position="6"/>
        <end position="26"/>
    </location>
</feature>
<protein>
    <submittedName>
        <fullName evidence="2">Uncharacterized protein</fullName>
    </submittedName>
</protein>